<feature type="transmembrane region" description="Helical" evidence="7">
    <location>
        <begin position="26"/>
        <end position="50"/>
    </location>
</feature>
<dbReference type="Pfam" id="PF12704">
    <property type="entry name" value="MacB_PCD"/>
    <property type="match status" value="1"/>
</dbReference>
<sequence length="432" mass="44797">MTGALTGFVGAVLEAWQELRVHRTRVLLSLVGVAVAVCSLTTVVALGAIVQQANQELSERSSGRPASLYLSAYRSDGAAVDTEKMDAVWSETLARYDISYASRVIQSTQLVPFATGGVMVGVQAVDQPYGEMHRVRMSEGAWFTPADTEQLAPRLIVNEVFYDRMGRPDLATHPTVALGGQSVAGSASGEAAGGTTAVVVGVTPAASWETEPSMFMLAGQLLALQSATAGEAGATTTDPFGGGGGGGGSVQYEMWVPPEISDQLTGIVQRDVQAALGDGATADVFRQDYAQYGDDPFLVTKLVVGGIAVLVLLLGALGLVNIALVTVKQRVREIGIRRSFGATAGRVFFAVMMESVVATIAAGALGVVAAILIVQSPWVHDLVGQGTVTDFPPFPVDAALLGLLAATVVGALAGLLPALVAVRVKVIDAIRY</sequence>
<evidence type="ECO:0000256" key="5">
    <source>
        <dbReference type="ARBA" id="ARBA00023136"/>
    </source>
</evidence>
<dbReference type="InterPro" id="IPR003838">
    <property type="entry name" value="ABC3_permease_C"/>
</dbReference>
<feature type="transmembrane region" description="Helical" evidence="7">
    <location>
        <begin position="347"/>
        <end position="378"/>
    </location>
</feature>
<dbReference type="GO" id="GO:0005886">
    <property type="term" value="C:plasma membrane"/>
    <property type="evidence" value="ECO:0007669"/>
    <property type="project" value="UniProtKB-SubCell"/>
</dbReference>
<evidence type="ECO:0000259" key="8">
    <source>
        <dbReference type="Pfam" id="PF02687"/>
    </source>
</evidence>
<comment type="subcellular location">
    <subcellularLocation>
        <location evidence="1">Cell membrane</location>
        <topology evidence="1">Multi-pass membrane protein</topology>
    </subcellularLocation>
</comment>
<keyword evidence="11" id="KW-1185">Reference proteome</keyword>
<gene>
    <name evidence="10" type="ORF">SAMN05216554_1146</name>
</gene>
<dbReference type="PANTHER" id="PTHR30572:SF4">
    <property type="entry name" value="ABC TRANSPORTER PERMEASE YTRF"/>
    <property type="match status" value="1"/>
</dbReference>
<keyword evidence="5 7" id="KW-0472">Membrane</keyword>
<dbReference type="RefSeq" id="WP_245741271.1">
    <property type="nucleotide sequence ID" value="NZ_FNPZ01000001.1"/>
</dbReference>
<evidence type="ECO:0000256" key="6">
    <source>
        <dbReference type="ARBA" id="ARBA00038076"/>
    </source>
</evidence>
<reference evidence="10 11" key="1">
    <citation type="submission" date="2016-10" db="EMBL/GenBank/DDBJ databases">
        <authorList>
            <person name="de Groot N.N."/>
        </authorList>
    </citation>
    <scope>NUCLEOTIDE SEQUENCE [LARGE SCALE GENOMIC DNA]</scope>
    <source>
        <strain evidence="10 11">CGMCC 4.3491</strain>
    </source>
</reference>
<keyword evidence="3 7" id="KW-0812">Transmembrane</keyword>
<evidence type="ECO:0000256" key="3">
    <source>
        <dbReference type="ARBA" id="ARBA00022692"/>
    </source>
</evidence>
<evidence type="ECO:0000313" key="10">
    <source>
        <dbReference type="EMBL" id="SDY68234.1"/>
    </source>
</evidence>
<dbReference type="InterPro" id="IPR025857">
    <property type="entry name" value="MacB_PCD"/>
</dbReference>
<dbReference type="PANTHER" id="PTHR30572">
    <property type="entry name" value="MEMBRANE COMPONENT OF TRANSPORTER-RELATED"/>
    <property type="match status" value="1"/>
</dbReference>
<feature type="domain" description="MacB-like periplasmic core" evidence="9">
    <location>
        <begin position="27"/>
        <end position="207"/>
    </location>
</feature>
<feature type="domain" description="ABC3 transporter permease C-terminal" evidence="8">
    <location>
        <begin position="307"/>
        <end position="423"/>
    </location>
</feature>
<evidence type="ECO:0000313" key="11">
    <source>
        <dbReference type="Proteomes" id="UP000198891"/>
    </source>
</evidence>
<feature type="transmembrane region" description="Helical" evidence="7">
    <location>
        <begin position="398"/>
        <end position="422"/>
    </location>
</feature>
<dbReference type="GO" id="GO:0022857">
    <property type="term" value="F:transmembrane transporter activity"/>
    <property type="evidence" value="ECO:0007669"/>
    <property type="project" value="TreeGrafter"/>
</dbReference>
<dbReference type="Pfam" id="PF02687">
    <property type="entry name" value="FtsX"/>
    <property type="match status" value="1"/>
</dbReference>
<evidence type="ECO:0000256" key="2">
    <source>
        <dbReference type="ARBA" id="ARBA00022475"/>
    </source>
</evidence>
<dbReference type="STRING" id="381665.SAMN05216554_1146"/>
<accession>A0A1H3LW40</accession>
<feature type="transmembrane region" description="Helical" evidence="7">
    <location>
        <begin position="302"/>
        <end position="327"/>
    </location>
</feature>
<dbReference type="EMBL" id="FNPZ01000001">
    <property type="protein sequence ID" value="SDY68234.1"/>
    <property type="molecule type" value="Genomic_DNA"/>
</dbReference>
<keyword evidence="2" id="KW-1003">Cell membrane</keyword>
<evidence type="ECO:0000259" key="9">
    <source>
        <dbReference type="Pfam" id="PF12704"/>
    </source>
</evidence>
<organism evidence="10 11">
    <name type="scientific">Herbiconiux ginsengi</name>
    <dbReference type="NCBI Taxonomy" id="381665"/>
    <lineage>
        <taxon>Bacteria</taxon>
        <taxon>Bacillati</taxon>
        <taxon>Actinomycetota</taxon>
        <taxon>Actinomycetes</taxon>
        <taxon>Micrococcales</taxon>
        <taxon>Microbacteriaceae</taxon>
        <taxon>Herbiconiux</taxon>
    </lineage>
</organism>
<keyword evidence="4 7" id="KW-1133">Transmembrane helix</keyword>
<comment type="similarity">
    <text evidence="6">Belongs to the ABC-4 integral membrane protein family.</text>
</comment>
<protein>
    <submittedName>
        <fullName evidence="10">Putative ABC transport system permease protein</fullName>
    </submittedName>
</protein>
<evidence type="ECO:0000256" key="1">
    <source>
        <dbReference type="ARBA" id="ARBA00004651"/>
    </source>
</evidence>
<name>A0A1H3LW40_9MICO</name>
<proteinExistence type="inferred from homology"/>
<dbReference type="Proteomes" id="UP000198891">
    <property type="component" value="Unassembled WGS sequence"/>
</dbReference>
<evidence type="ECO:0000256" key="7">
    <source>
        <dbReference type="SAM" id="Phobius"/>
    </source>
</evidence>
<dbReference type="InterPro" id="IPR050250">
    <property type="entry name" value="Macrolide_Exporter_MacB"/>
</dbReference>
<evidence type="ECO:0000256" key="4">
    <source>
        <dbReference type="ARBA" id="ARBA00022989"/>
    </source>
</evidence>
<dbReference type="AlphaFoldDB" id="A0A1H3LW40"/>